<evidence type="ECO:0000256" key="1">
    <source>
        <dbReference type="SAM" id="SignalP"/>
    </source>
</evidence>
<dbReference type="AlphaFoldDB" id="A0A7X1E4T4"/>
<dbReference type="Proteomes" id="UP000525652">
    <property type="component" value="Unassembled WGS sequence"/>
</dbReference>
<reference evidence="3 4" key="1">
    <citation type="submission" date="2020-07" db="EMBL/GenBank/DDBJ databases">
        <authorList>
            <person name="Feng X."/>
        </authorList>
    </citation>
    <scope>NUCLEOTIDE SEQUENCE [LARGE SCALE GENOMIC DNA]</scope>
    <source>
        <strain evidence="3 4">JCM14086</strain>
    </source>
</reference>
<dbReference type="InterPro" id="IPR039448">
    <property type="entry name" value="Beta_helix"/>
</dbReference>
<evidence type="ECO:0000313" key="4">
    <source>
        <dbReference type="Proteomes" id="UP000525652"/>
    </source>
</evidence>
<dbReference type="EMBL" id="JACHVA010000102">
    <property type="protein sequence ID" value="MBC2602855.1"/>
    <property type="molecule type" value="Genomic_DNA"/>
</dbReference>
<comment type="caution">
    <text evidence="3">The sequence shown here is derived from an EMBL/GenBank/DDBJ whole genome shotgun (WGS) entry which is preliminary data.</text>
</comment>
<feature type="signal peptide" evidence="1">
    <location>
        <begin position="1"/>
        <end position="26"/>
    </location>
</feature>
<sequence length="960" mass="105879">MRIPIFIHHKPILTAIALLAATVANATNLISNGDFQSFSGDKPTDWFAPSDGTVSLEYDTSNKPTDALGSLKVTCTGTKKGQGQVIQKLKLPEAGLYYLEGWVNSPKSSRGYIQVKLYKNGKEFKRISIRESGKDWVKVGKEIDTAGSTQAAVLLRYNQGERNVGDSVWFANISLIPASERVRETPQISQLNAVPTFNSIGVYADVEGDMSATTEGHMQYRAKGEAEWRDTLGVVWHGETKQMRGSLLNLTENTEYEAKVWMTDETLELETEPKVIACTTWNSHPKIGKTIHLDPGLSTTALEITEKGTPDAWVLITRAPDSPSTLDVQNKSINAIKIINSEYIIVENLKIQGSIKDAVVIEDSSNIRIRRCDISNWGQPGTFQESTSYKGKKRFFYLDEEGNRINLQAGVRINHGANRVVVENCFIHAPRGHANSWQYGHPLGPTSIIMAMSDGNHVIRNNDLIGSEDHRFNDTIESAYNNKVQGGPYRDTDIQGNIMFFSNDDGIELDGGQMNIRMFNNWIQSSLCGISTAPTIYGPSYLYRNLIVLEGEERGNTNFAFKVGGNRTPEAGINYIFHNTVYSQSKALRGGNWGKGPTPLKTRNNVFALGDILYPQIAMADFDYDMMLPGSMDPERDEWQQNGVVSGEKFRNRDAGDYRLSANSSALDQGQSLPMINDGHTGDAPDLGAFPANSDPLFPVRPGGISALPMVANIEMILGEGPTKTAEINVIVPSTLGENWKVIANSPWIQTSPQSGPCDDQSHTLTVRFNEANPQAGPMEGAITIRSDAGYNRTVFIKGIAHPPSPQIFAANAVDLEHAGFTVVQKQDAPVPSILKAPSTRMEAKDSYIKFPVNITEPGVYYLHALTFVPGPGAATHDSMRFQIDDGEITYWPFRKTAPGMWHWQIVDKFKEEYPQKIHLTQGSHTLTIWGREGETEIAKIVVSQSPVSPEDAPVPLAQK</sequence>
<dbReference type="InterPro" id="IPR012334">
    <property type="entry name" value="Pectin_lyas_fold"/>
</dbReference>
<keyword evidence="1" id="KW-0732">Signal</keyword>
<gene>
    <name evidence="3" type="ORF">H5P30_13810</name>
</gene>
<feature type="domain" description="Right handed beta helix" evidence="2">
    <location>
        <begin position="335"/>
        <end position="531"/>
    </location>
</feature>
<feature type="chain" id="PRO_5031211770" evidence="1">
    <location>
        <begin position="27"/>
        <end position="960"/>
    </location>
</feature>
<dbReference type="Gene3D" id="2.60.40.10">
    <property type="entry name" value="Immunoglobulins"/>
    <property type="match status" value="1"/>
</dbReference>
<dbReference type="InterPro" id="IPR013783">
    <property type="entry name" value="Ig-like_fold"/>
</dbReference>
<name>A0A7X1E4T4_9BACT</name>
<organism evidence="3 4">
    <name type="scientific">Puniceicoccus vermicola</name>
    <dbReference type="NCBI Taxonomy" id="388746"/>
    <lineage>
        <taxon>Bacteria</taxon>
        <taxon>Pseudomonadati</taxon>
        <taxon>Verrucomicrobiota</taxon>
        <taxon>Opitutia</taxon>
        <taxon>Puniceicoccales</taxon>
        <taxon>Puniceicoccaceae</taxon>
        <taxon>Puniceicoccus</taxon>
    </lineage>
</organism>
<dbReference type="Gene3D" id="2.60.120.260">
    <property type="entry name" value="Galactose-binding domain-like"/>
    <property type="match status" value="2"/>
</dbReference>
<proteinExistence type="predicted"/>
<dbReference type="RefSeq" id="WP_185693521.1">
    <property type="nucleotide sequence ID" value="NZ_JACHVA010000102.1"/>
</dbReference>
<protein>
    <submittedName>
        <fullName evidence="3">Right-handed parallel beta-helix repeat-containing protein</fullName>
    </submittedName>
</protein>
<dbReference type="Pfam" id="PF13229">
    <property type="entry name" value="Beta_helix"/>
    <property type="match status" value="1"/>
</dbReference>
<evidence type="ECO:0000259" key="2">
    <source>
        <dbReference type="Pfam" id="PF13229"/>
    </source>
</evidence>
<evidence type="ECO:0000313" key="3">
    <source>
        <dbReference type="EMBL" id="MBC2602855.1"/>
    </source>
</evidence>
<dbReference type="Gene3D" id="2.160.20.10">
    <property type="entry name" value="Single-stranded right-handed beta-helix, Pectin lyase-like"/>
    <property type="match status" value="1"/>
</dbReference>
<dbReference type="InterPro" id="IPR011050">
    <property type="entry name" value="Pectin_lyase_fold/virulence"/>
</dbReference>
<dbReference type="SUPFAM" id="SSF51126">
    <property type="entry name" value="Pectin lyase-like"/>
    <property type="match status" value="1"/>
</dbReference>
<keyword evidence="4" id="KW-1185">Reference proteome</keyword>
<accession>A0A7X1E4T4</accession>